<protein>
    <submittedName>
        <fullName evidence="1">Uncharacterized protein</fullName>
    </submittedName>
</protein>
<dbReference type="RefSeq" id="WP_309937860.1">
    <property type="nucleotide sequence ID" value="NZ_AP025305.1"/>
</dbReference>
<proteinExistence type="predicted"/>
<gene>
    <name evidence="1" type="ORF">HNQ88_001350</name>
</gene>
<evidence type="ECO:0000313" key="2">
    <source>
        <dbReference type="Proteomes" id="UP001185092"/>
    </source>
</evidence>
<dbReference type="EMBL" id="JAVDQD010000001">
    <property type="protein sequence ID" value="MDR6238374.1"/>
    <property type="molecule type" value="Genomic_DNA"/>
</dbReference>
<keyword evidence="2" id="KW-1185">Reference proteome</keyword>
<name>A0AAE4BPV0_9BACT</name>
<reference evidence="1" key="1">
    <citation type="submission" date="2023-07" db="EMBL/GenBank/DDBJ databases">
        <title>Genomic Encyclopedia of Type Strains, Phase IV (KMG-IV): sequencing the most valuable type-strain genomes for metagenomic binning, comparative biology and taxonomic classification.</title>
        <authorList>
            <person name="Goeker M."/>
        </authorList>
    </citation>
    <scope>NUCLEOTIDE SEQUENCE</scope>
    <source>
        <strain evidence="1">DSM 26174</strain>
    </source>
</reference>
<accession>A0AAE4BPV0</accession>
<comment type="caution">
    <text evidence="1">The sequence shown here is derived from an EMBL/GenBank/DDBJ whole genome shotgun (WGS) entry which is preliminary data.</text>
</comment>
<sequence length="50" mass="6090">MNYKSKILEAFAVYNDEKANPKKERFDTDYDGDNFENDEEWIDRGRKVQR</sequence>
<dbReference type="AlphaFoldDB" id="A0AAE4BPV0"/>
<dbReference type="Proteomes" id="UP001185092">
    <property type="component" value="Unassembled WGS sequence"/>
</dbReference>
<organism evidence="1 2">
    <name type="scientific">Aureibacter tunicatorum</name>
    <dbReference type="NCBI Taxonomy" id="866807"/>
    <lineage>
        <taxon>Bacteria</taxon>
        <taxon>Pseudomonadati</taxon>
        <taxon>Bacteroidota</taxon>
        <taxon>Cytophagia</taxon>
        <taxon>Cytophagales</taxon>
        <taxon>Persicobacteraceae</taxon>
        <taxon>Aureibacter</taxon>
    </lineage>
</organism>
<evidence type="ECO:0000313" key="1">
    <source>
        <dbReference type="EMBL" id="MDR6238374.1"/>
    </source>
</evidence>